<dbReference type="Gene3D" id="3.40.1090.10">
    <property type="entry name" value="Cytosolic phospholipase A2 catalytic domain"/>
    <property type="match status" value="1"/>
</dbReference>
<gene>
    <name evidence="4" type="ORF">HOO65_080290</name>
</gene>
<comment type="caution">
    <text evidence="4">The sequence shown here is derived from an EMBL/GenBank/DDBJ whole genome shotgun (WGS) entry which is preliminary data.</text>
</comment>
<comment type="caution">
    <text evidence="2">Lacks conserved residue(s) required for the propagation of feature annotation.</text>
</comment>
<dbReference type="NCBIfam" id="NF040586">
    <property type="entry name" value="FxSxx_TPR"/>
    <property type="match status" value="1"/>
</dbReference>
<dbReference type="PANTHER" id="PTHR46082">
    <property type="entry name" value="ATP/GTP-BINDING PROTEIN-RELATED"/>
    <property type="match status" value="1"/>
</dbReference>
<accession>A0ABR4MAP7</accession>
<proteinExistence type="predicted"/>
<dbReference type="EMBL" id="JABSNW010000008">
    <property type="protein sequence ID" value="KAL2885340.1"/>
    <property type="molecule type" value="Genomic_DNA"/>
</dbReference>
<keyword evidence="5" id="KW-1185">Reference proteome</keyword>
<reference evidence="4 5" key="1">
    <citation type="submission" date="2020-05" db="EMBL/GenBank/DDBJ databases">
        <title>Ceratocystis lukuohia genome.</title>
        <authorList>
            <person name="Harrington T.C."/>
            <person name="Kim K."/>
            <person name="Mayers C.G."/>
        </authorList>
    </citation>
    <scope>NUCLEOTIDE SEQUENCE [LARGE SCALE GENOMIC DNA]</scope>
    <source>
        <strain evidence="4 5">C4212</strain>
    </source>
</reference>
<dbReference type="SUPFAM" id="SSF48452">
    <property type="entry name" value="TPR-like"/>
    <property type="match status" value="3"/>
</dbReference>
<dbReference type="SUPFAM" id="SSF52151">
    <property type="entry name" value="FabD/lysophospholipase-like"/>
    <property type="match status" value="1"/>
</dbReference>
<dbReference type="GO" id="GO:0016787">
    <property type="term" value="F:hydrolase activity"/>
    <property type="evidence" value="ECO:0007669"/>
    <property type="project" value="UniProtKB-KW"/>
</dbReference>
<dbReference type="Pfam" id="PF00931">
    <property type="entry name" value="NB-ARC"/>
    <property type="match status" value="1"/>
</dbReference>
<dbReference type="InterPro" id="IPR027417">
    <property type="entry name" value="P-loop_NTPase"/>
</dbReference>
<dbReference type="Pfam" id="PF13424">
    <property type="entry name" value="TPR_12"/>
    <property type="match status" value="4"/>
</dbReference>
<dbReference type="Gene3D" id="3.40.50.300">
    <property type="entry name" value="P-loop containing nucleotide triphosphate hydrolases"/>
    <property type="match status" value="1"/>
</dbReference>
<feature type="active site" description="Nucleophile" evidence="2">
    <location>
        <position position="27"/>
    </location>
</feature>
<organism evidence="4 5">
    <name type="scientific">Ceratocystis lukuohia</name>
    <dbReference type="NCBI Taxonomy" id="2019550"/>
    <lineage>
        <taxon>Eukaryota</taxon>
        <taxon>Fungi</taxon>
        <taxon>Dikarya</taxon>
        <taxon>Ascomycota</taxon>
        <taxon>Pezizomycotina</taxon>
        <taxon>Sordariomycetes</taxon>
        <taxon>Hypocreomycetidae</taxon>
        <taxon>Microascales</taxon>
        <taxon>Ceratocystidaceae</taxon>
        <taxon>Ceratocystis</taxon>
    </lineage>
</organism>
<evidence type="ECO:0000256" key="2">
    <source>
        <dbReference type="PROSITE-ProRule" id="PRU01161"/>
    </source>
</evidence>
<protein>
    <submittedName>
        <fullName evidence="4">Acyl transferase acyl hydrolase lysophospholipase</fullName>
    </submittedName>
</protein>
<feature type="short sequence motif" description="GXSXG" evidence="2">
    <location>
        <begin position="25"/>
        <end position="29"/>
    </location>
</feature>
<dbReference type="PROSITE" id="PS51635">
    <property type="entry name" value="PNPLA"/>
    <property type="match status" value="1"/>
</dbReference>
<keyword evidence="4" id="KW-0808">Transferase</keyword>
<dbReference type="InterPro" id="IPR002182">
    <property type="entry name" value="NB-ARC"/>
</dbReference>
<feature type="domain" description="PNPLA" evidence="3">
    <location>
        <begin position="1"/>
        <end position="173"/>
    </location>
</feature>
<keyword evidence="2" id="KW-0442">Lipid degradation</keyword>
<name>A0ABR4MAP7_9PEZI</name>
<dbReference type="InterPro" id="IPR053137">
    <property type="entry name" value="NLR-like"/>
</dbReference>
<feature type="active site" description="Proton acceptor" evidence="2">
    <location>
        <position position="160"/>
    </location>
</feature>
<evidence type="ECO:0000313" key="5">
    <source>
        <dbReference type="Proteomes" id="UP001610728"/>
    </source>
</evidence>
<dbReference type="InterPro" id="IPR019734">
    <property type="entry name" value="TPR_rpt"/>
</dbReference>
<keyword evidence="1 2" id="KW-0443">Lipid metabolism</keyword>
<dbReference type="PANTHER" id="PTHR46082:SF6">
    <property type="entry name" value="AAA+ ATPASE DOMAIN-CONTAINING PROTEIN-RELATED"/>
    <property type="match status" value="1"/>
</dbReference>
<sequence length="1069" mass="119347">MENIKSSRGLHELPKPCEIFDLIGGTSTGGIIAIMLGRLEMTVDQSIRAYKKLAETAFTEKRRMRLPGSSSSVFSGQNLEHAIKQAIRENCVSPGCIERRNMGISGANTCGHEDMPFYDDALCTKTFSSCKTWEVARATSAATTFFKPTKLGRDEIEFIDAGFGHNNPCERLIAEAGEYCQDKPMLILSIGTGLGDVIEIGKTRKSIVKALKEMATTSKATALRLKEKYGNTKQYYRFNVEDGLKDVTLSDWKQASRISSHTNNYLLEHKEEIRNFVSALTISSISQASTQPTELYSDPSASIQPAELEGHKPVHYIPFNENLYFVGREEVLSMLKGRLFAQSGFQQVALIGLGGMGKTQIALKLAYWVKETKPEYSIFWLTGANISNFDNACKKLVEELKIKTPDNEDSKILMKDYLESKKSGHWLLIIDNADETETFEGSIGNEICHFLPQSVTGRVLFTTRCISVALSAVKYRSNFVELDGMSPEESRTILERNVKGLQESHDTHLISAIAEELCYLPLAIAQAADYICRNSISPGEYLELLRSTEADKIQLLEKRHFDKVHYDPSQGAVITTWIITFKQIEKDSQPAATLLEFISQIDAKAIPQSIFPEYKTKQEMTNAIGVLQEYGFLRRQQADGLFDMHSLVHLTTKLWFESQGNQIKQRLRILEHIASVFPDNKWENRYLWRQYLPHALQVFEKEKIMSTFVCNLALNMGQCLLVDGNPQECIRLFEQVVAARKEALAANDPSLLFSQYELAGAYTNNGQVGKAIPMLEHVAAANKETLRADHPNLLASQYELARAYLGDGQVGKAIPMLEHVVAASKETLRADHPDLLLSQRELARAYLGDGQVRKAIPMLEHVVAVRKETLRADHPDLLASQHELATAYLGDGQVGKAIPMLEHVVAANKETLRADHPDLLASQHELARAYLGDGQVGKAIPMLEHVVAVRKETLRADHPDLLSSQRQLATAYLGDGQVRKAIPMLEHVVAVRKETLGADHPRLLSSQRQLATAYVLNGQVGKAIPMLEHVVAVRKETLRADHPRLLSSQRQLARAYLKDGQVEKATQLS</sequence>
<dbReference type="InterPro" id="IPR011990">
    <property type="entry name" value="TPR-like_helical_dom_sf"/>
</dbReference>
<dbReference type="SMART" id="SM00028">
    <property type="entry name" value="TPR"/>
    <property type="match status" value="8"/>
</dbReference>
<dbReference type="Gene3D" id="1.25.40.10">
    <property type="entry name" value="Tetratricopeptide repeat domain"/>
    <property type="match status" value="2"/>
</dbReference>
<dbReference type="SUPFAM" id="SSF52540">
    <property type="entry name" value="P-loop containing nucleoside triphosphate hydrolases"/>
    <property type="match status" value="1"/>
</dbReference>
<dbReference type="InterPro" id="IPR002641">
    <property type="entry name" value="PNPLA_dom"/>
</dbReference>
<dbReference type="Pfam" id="PF01734">
    <property type="entry name" value="Patatin"/>
    <property type="match status" value="1"/>
</dbReference>
<dbReference type="GeneID" id="98121026"/>
<dbReference type="GO" id="GO:0016740">
    <property type="term" value="F:transferase activity"/>
    <property type="evidence" value="ECO:0007669"/>
    <property type="project" value="UniProtKB-KW"/>
</dbReference>
<evidence type="ECO:0000313" key="4">
    <source>
        <dbReference type="EMBL" id="KAL2885340.1"/>
    </source>
</evidence>
<evidence type="ECO:0000259" key="3">
    <source>
        <dbReference type="PROSITE" id="PS51635"/>
    </source>
</evidence>
<dbReference type="InterPro" id="IPR016035">
    <property type="entry name" value="Acyl_Trfase/lysoPLipase"/>
</dbReference>
<dbReference type="RefSeq" id="XP_070856520.1">
    <property type="nucleotide sequence ID" value="XM_071004130.1"/>
</dbReference>
<dbReference type="Proteomes" id="UP001610728">
    <property type="component" value="Unassembled WGS sequence"/>
</dbReference>
<evidence type="ECO:0000256" key="1">
    <source>
        <dbReference type="ARBA" id="ARBA00023098"/>
    </source>
</evidence>
<keyword evidence="2 4" id="KW-0378">Hydrolase</keyword>